<organism evidence="2 3">
    <name type="scientific">Araneus ventricosus</name>
    <name type="common">Orbweaver spider</name>
    <name type="synonym">Epeira ventricosa</name>
    <dbReference type="NCBI Taxonomy" id="182803"/>
    <lineage>
        <taxon>Eukaryota</taxon>
        <taxon>Metazoa</taxon>
        <taxon>Ecdysozoa</taxon>
        <taxon>Arthropoda</taxon>
        <taxon>Chelicerata</taxon>
        <taxon>Arachnida</taxon>
        <taxon>Araneae</taxon>
        <taxon>Araneomorphae</taxon>
        <taxon>Entelegynae</taxon>
        <taxon>Araneoidea</taxon>
        <taxon>Araneidae</taxon>
        <taxon>Araneus</taxon>
    </lineage>
</organism>
<evidence type="ECO:0000256" key="1">
    <source>
        <dbReference type="SAM" id="MobiDB-lite"/>
    </source>
</evidence>
<sequence>MEKGGDFDTEDNERPSQPKKIEDEEVEVEALLDKDLIYQLNVDLSTISRHLKAIGMIRKQMFGRDLFWCAQHAARALMFRLRKKQIVPTVRYLLVLHELSDEEAVYHYINTSDITDKEYLKGNYLKNSENDVNDLQDIENLSKDDSDAKESKYL</sequence>
<evidence type="ECO:0000313" key="3">
    <source>
        <dbReference type="Proteomes" id="UP000499080"/>
    </source>
</evidence>
<feature type="region of interest" description="Disordered" evidence="1">
    <location>
        <begin position="1"/>
        <end position="21"/>
    </location>
</feature>
<name>A0A4Y2IYS4_ARAVE</name>
<accession>A0A4Y2IYS4</accession>
<gene>
    <name evidence="2" type="ORF">AVEN_259907_1</name>
</gene>
<comment type="caution">
    <text evidence="2">The sequence shown here is derived from an EMBL/GenBank/DDBJ whole genome shotgun (WGS) entry which is preliminary data.</text>
</comment>
<dbReference type="AlphaFoldDB" id="A0A4Y2IYS4"/>
<keyword evidence="3" id="KW-1185">Reference proteome</keyword>
<dbReference type="EMBL" id="BGPR01003033">
    <property type="protein sequence ID" value="GBM82770.1"/>
    <property type="molecule type" value="Genomic_DNA"/>
</dbReference>
<protein>
    <submittedName>
        <fullName evidence="2">Uncharacterized protein</fullName>
    </submittedName>
</protein>
<proteinExistence type="predicted"/>
<reference evidence="2 3" key="1">
    <citation type="journal article" date="2019" name="Sci. Rep.">
        <title>Orb-weaving spider Araneus ventricosus genome elucidates the spidroin gene catalogue.</title>
        <authorList>
            <person name="Kono N."/>
            <person name="Nakamura H."/>
            <person name="Ohtoshi R."/>
            <person name="Moran D.A.P."/>
            <person name="Shinohara A."/>
            <person name="Yoshida Y."/>
            <person name="Fujiwara M."/>
            <person name="Mori M."/>
            <person name="Tomita M."/>
            <person name="Arakawa K."/>
        </authorList>
    </citation>
    <scope>NUCLEOTIDE SEQUENCE [LARGE SCALE GENOMIC DNA]</scope>
</reference>
<evidence type="ECO:0000313" key="2">
    <source>
        <dbReference type="EMBL" id="GBM82770.1"/>
    </source>
</evidence>
<dbReference type="Proteomes" id="UP000499080">
    <property type="component" value="Unassembled WGS sequence"/>
</dbReference>